<proteinExistence type="predicted"/>
<dbReference type="EMBL" id="JH793538">
    <property type="protein sequence ID" value="ELQ42646.1"/>
    <property type="molecule type" value="Genomic_DNA"/>
</dbReference>
<reference evidence="1" key="1">
    <citation type="journal article" date="2012" name="PLoS Genet.">
        <title>Comparative analysis of the genomes of two field isolates of the rice blast fungus Magnaporthe oryzae.</title>
        <authorList>
            <person name="Xue M."/>
            <person name="Yang J."/>
            <person name="Li Z."/>
            <person name="Hu S."/>
            <person name="Yao N."/>
            <person name="Dean R.A."/>
            <person name="Zhao W."/>
            <person name="Shen M."/>
            <person name="Zhang H."/>
            <person name="Li C."/>
            <person name="Liu L."/>
            <person name="Cao L."/>
            <person name="Xu X."/>
            <person name="Xing Y."/>
            <person name="Hsiang T."/>
            <person name="Zhang Z."/>
            <person name="Xu J.R."/>
            <person name="Peng Y.L."/>
        </authorList>
    </citation>
    <scope>NUCLEOTIDE SEQUENCE</scope>
    <source>
        <strain evidence="1">Y34</strain>
    </source>
</reference>
<accession>A0AA97PPU0</accession>
<evidence type="ECO:0000313" key="1">
    <source>
        <dbReference type="EMBL" id="ELQ42646.1"/>
    </source>
</evidence>
<name>A0AA97PPU0_PYRO3</name>
<protein>
    <submittedName>
        <fullName evidence="1">Uncharacterized protein</fullName>
    </submittedName>
</protein>
<organism evidence="1">
    <name type="scientific">Pyricularia oryzae (strain Y34)</name>
    <name type="common">Rice blast fungus</name>
    <name type="synonym">Magnaporthe oryzae</name>
    <dbReference type="NCBI Taxonomy" id="1143189"/>
    <lineage>
        <taxon>Eukaryota</taxon>
        <taxon>Fungi</taxon>
        <taxon>Dikarya</taxon>
        <taxon>Ascomycota</taxon>
        <taxon>Pezizomycotina</taxon>
        <taxon>Sordariomycetes</taxon>
        <taxon>Sordariomycetidae</taxon>
        <taxon>Magnaporthales</taxon>
        <taxon>Pyriculariaceae</taxon>
        <taxon>Pyricularia</taxon>
    </lineage>
</organism>
<gene>
    <name evidence="1" type="ORF">OOU_Y34scaffold00199g4</name>
</gene>
<dbReference type="AlphaFoldDB" id="A0AA97PPU0"/>
<dbReference type="Proteomes" id="UP000011086">
    <property type="component" value="Unassembled WGS sequence"/>
</dbReference>
<sequence>MKKSRVGARGPNLSRQAPLLKRPRASLLLLADGEGCVPCEWEPQSKPNQIQVGQDWTLDRDTGGTLVGVCRLTGLAAADVMAYCDYEQPLSVAAVDVVPVTIRWETSLAFGNDEVRR</sequence>